<name>A0ABV8FDC1_9ACTN</name>
<dbReference type="EMBL" id="JBHSBC010000066">
    <property type="protein sequence ID" value="MFC3986686.1"/>
    <property type="molecule type" value="Genomic_DNA"/>
</dbReference>
<evidence type="ECO:0000313" key="3">
    <source>
        <dbReference type="Proteomes" id="UP001595698"/>
    </source>
</evidence>
<evidence type="ECO:0000313" key="2">
    <source>
        <dbReference type="EMBL" id="MFC3986686.1"/>
    </source>
</evidence>
<gene>
    <name evidence="2" type="ORF">ACFOYY_41610</name>
</gene>
<accession>A0ABV8FDC1</accession>
<dbReference type="RefSeq" id="WP_386197062.1">
    <property type="nucleotide sequence ID" value="NZ_JBHSBC010000066.1"/>
</dbReference>
<sequence>MGRHPGKEDATEPQGRFHGPAGGDRAQGVEPVIAVYDPRMAAPRLRASDASGRVLDDPTDTEVHDLFADLNARWMFAIVERLDREPAGQFYFQVHLDYAGGQNPDADEEVDVDYDVEFREGGPDEHYRARITGLYGFAGLDLVHRAYRAWRTEDPGLRDLLSWRSLKFESRADTAQGS</sequence>
<dbReference type="Proteomes" id="UP001595698">
    <property type="component" value="Unassembled WGS sequence"/>
</dbReference>
<feature type="compositionally biased region" description="Basic and acidic residues" evidence="1">
    <location>
        <begin position="1"/>
        <end position="10"/>
    </location>
</feature>
<organism evidence="2 3">
    <name type="scientific">Streptosporangium jomthongense</name>
    <dbReference type="NCBI Taxonomy" id="1193683"/>
    <lineage>
        <taxon>Bacteria</taxon>
        <taxon>Bacillati</taxon>
        <taxon>Actinomycetota</taxon>
        <taxon>Actinomycetes</taxon>
        <taxon>Streptosporangiales</taxon>
        <taxon>Streptosporangiaceae</taxon>
        <taxon>Streptosporangium</taxon>
    </lineage>
</organism>
<feature type="region of interest" description="Disordered" evidence="1">
    <location>
        <begin position="1"/>
        <end position="29"/>
    </location>
</feature>
<proteinExistence type="predicted"/>
<keyword evidence="3" id="KW-1185">Reference proteome</keyword>
<reference evidence="3" key="1">
    <citation type="journal article" date="2019" name="Int. J. Syst. Evol. Microbiol.">
        <title>The Global Catalogue of Microorganisms (GCM) 10K type strain sequencing project: providing services to taxonomists for standard genome sequencing and annotation.</title>
        <authorList>
            <consortium name="The Broad Institute Genomics Platform"/>
            <consortium name="The Broad Institute Genome Sequencing Center for Infectious Disease"/>
            <person name="Wu L."/>
            <person name="Ma J."/>
        </authorList>
    </citation>
    <scope>NUCLEOTIDE SEQUENCE [LARGE SCALE GENOMIC DNA]</scope>
    <source>
        <strain evidence="3">TBRC 7912</strain>
    </source>
</reference>
<comment type="caution">
    <text evidence="2">The sequence shown here is derived from an EMBL/GenBank/DDBJ whole genome shotgun (WGS) entry which is preliminary data.</text>
</comment>
<protein>
    <submittedName>
        <fullName evidence="2">Uncharacterized protein</fullName>
    </submittedName>
</protein>
<evidence type="ECO:0000256" key="1">
    <source>
        <dbReference type="SAM" id="MobiDB-lite"/>
    </source>
</evidence>